<gene>
    <name evidence="2" type="primary">manC1_9</name>
    <name evidence="2" type="ORF">SDC9_164763</name>
</gene>
<dbReference type="InterPro" id="IPR051161">
    <property type="entry name" value="Mannose-6P_isomerase_type2"/>
</dbReference>
<name>A0A645FUI4_9ZZZZ</name>
<accession>A0A645FUI4</accession>
<dbReference type="EC" id="2.7.7.13" evidence="2"/>
<dbReference type="PANTHER" id="PTHR46390">
    <property type="entry name" value="MANNOSE-1-PHOSPHATE GUANYLYLTRANSFERASE"/>
    <property type="match status" value="1"/>
</dbReference>
<dbReference type="InterPro" id="IPR054566">
    <property type="entry name" value="ManC/GMP-like_b-helix"/>
</dbReference>
<proteinExistence type="predicted"/>
<protein>
    <submittedName>
        <fullName evidence="2">Mannose-1-phosphate guanylyltransferase 1</fullName>
        <ecNumber evidence="2">2.7.7.13</ecNumber>
    </submittedName>
</protein>
<evidence type="ECO:0000313" key="2">
    <source>
        <dbReference type="EMBL" id="MPN17410.1"/>
    </source>
</evidence>
<evidence type="ECO:0000259" key="1">
    <source>
        <dbReference type="Pfam" id="PF22640"/>
    </source>
</evidence>
<dbReference type="Pfam" id="PF22640">
    <property type="entry name" value="ManC_GMP_beta-helix"/>
    <property type="match status" value="1"/>
</dbReference>
<organism evidence="2">
    <name type="scientific">bioreactor metagenome</name>
    <dbReference type="NCBI Taxonomy" id="1076179"/>
    <lineage>
        <taxon>unclassified sequences</taxon>
        <taxon>metagenomes</taxon>
        <taxon>ecological metagenomes</taxon>
    </lineage>
</organism>
<sequence length="107" mass="11775">MEKSDRCAVLPAGNLGWNDVGSWDSLFEVIQADANGNILLHARHVGLNTKNSLIYSTDPSRLIVTIGMQNVIIVDTGDAVLICPRGESQKVKELVTYLKEHQLTPFL</sequence>
<dbReference type="GO" id="GO:0009298">
    <property type="term" value="P:GDP-mannose biosynthetic process"/>
    <property type="evidence" value="ECO:0007669"/>
    <property type="project" value="TreeGrafter"/>
</dbReference>
<reference evidence="2" key="1">
    <citation type="submission" date="2019-08" db="EMBL/GenBank/DDBJ databases">
        <authorList>
            <person name="Kucharzyk K."/>
            <person name="Murdoch R.W."/>
            <person name="Higgins S."/>
            <person name="Loffler F."/>
        </authorList>
    </citation>
    <scope>NUCLEOTIDE SEQUENCE</scope>
</reference>
<dbReference type="GO" id="GO:0004475">
    <property type="term" value="F:mannose-1-phosphate guanylyltransferase (GTP) activity"/>
    <property type="evidence" value="ECO:0007669"/>
    <property type="project" value="UniProtKB-EC"/>
</dbReference>
<keyword evidence="2" id="KW-0808">Transferase</keyword>
<dbReference type="InterPro" id="IPR029044">
    <property type="entry name" value="Nucleotide-diphossugar_trans"/>
</dbReference>
<keyword evidence="2" id="KW-0548">Nucleotidyltransferase</keyword>
<dbReference type="AlphaFoldDB" id="A0A645FUI4"/>
<dbReference type="EMBL" id="VSSQ01064532">
    <property type="protein sequence ID" value="MPN17410.1"/>
    <property type="molecule type" value="Genomic_DNA"/>
</dbReference>
<feature type="domain" description="MannoseP isomerase/GMP-like beta-helix" evidence="1">
    <location>
        <begin position="43"/>
        <end position="98"/>
    </location>
</feature>
<dbReference type="PANTHER" id="PTHR46390:SF1">
    <property type="entry name" value="MANNOSE-1-PHOSPHATE GUANYLYLTRANSFERASE"/>
    <property type="match status" value="1"/>
</dbReference>
<dbReference type="SUPFAM" id="SSF159283">
    <property type="entry name" value="Guanosine diphospho-D-mannose pyrophosphorylase/mannose-6-phosphate isomerase linker domain"/>
    <property type="match status" value="1"/>
</dbReference>
<dbReference type="Gene3D" id="3.90.550.10">
    <property type="entry name" value="Spore Coat Polysaccharide Biosynthesis Protein SpsA, Chain A"/>
    <property type="match status" value="1"/>
</dbReference>
<comment type="caution">
    <text evidence="2">The sequence shown here is derived from an EMBL/GenBank/DDBJ whole genome shotgun (WGS) entry which is preliminary data.</text>
</comment>